<name>A0A8R1E5Y8_CAEJA</name>
<dbReference type="InterPro" id="IPR019414">
    <property type="entry name" value="Rtp1_C2"/>
</dbReference>
<dbReference type="GO" id="GO:0009306">
    <property type="term" value="P:protein secretion"/>
    <property type="evidence" value="ECO:0007669"/>
    <property type="project" value="TreeGrafter"/>
</dbReference>
<dbReference type="EnsemblMetazoa" id="CJA20442.1">
    <property type="protein sequence ID" value="CJA20442.1"/>
    <property type="gene ID" value="WBGene00176014"/>
</dbReference>
<evidence type="ECO:0000313" key="2">
    <source>
        <dbReference type="EnsemblMetazoa" id="CJA20442.1"/>
    </source>
</evidence>
<dbReference type="Gene3D" id="1.25.10.10">
    <property type="entry name" value="Leucine-rich Repeat Variant"/>
    <property type="match status" value="1"/>
</dbReference>
<dbReference type="Proteomes" id="UP000005237">
    <property type="component" value="Unassembled WGS sequence"/>
</dbReference>
<keyword evidence="3" id="KW-1185">Reference proteome</keyword>
<accession>A0A8R1E5Y8</accession>
<evidence type="ECO:0000313" key="3">
    <source>
        <dbReference type="Proteomes" id="UP000005237"/>
    </source>
</evidence>
<dbReference type="AlphaFoldDB" id="A0A8R1E5Y8"/>
<dbReference type="InterPro" id="IPR039600">
    <property type="entry name" value="TANGO6/Rtp1"/>
</dbReference>
<dbReference type="PANTHER" id="PTHR20959:SF1">
    <property type="entry name" value="TRANSPORT AND GOLGI ORGANIZATION PROTEIN 6 HOMOLOG"/>
    <property type="match status" value="1"/>
</dbReference>
<reference evidence="2" key="2">
    <citation type="submission" date="2022-06" db="UniProtKB">
        <authorList>
            <consortium name="EnsemblMetazoa"/>
        </authorList>
    </citation>
    <scope>IDENTIFICATION</scope>
    <source>
        <strain evidence="2">DF5081</strain>
    </source>
</reference>
<dbReference type="Pfam" id="PF10304">
    <property type="entry name" value="RTP1_C2"/>
    <property type="match status" value="1"/>
</dbReference>
<sequence>MLNATRGHGIEKWTDQLLHLLTNILKVDRSTLVRRSAIDLVRQALKACGTNVFVILRERLLDIHREVNRLMKTDRDETVRLHAQLCCEELDAALRQNQEDTERGYSRKIRF</sequence>
<reference evidence="3" key="1">
    <citation type="submission" date="2010-08" db="EMBL/GenBank/DDBJ databases">
        <authorList>
            <consortium name="Caenorhabditis japonica Sequencing Consortium"/>
            <person name="Wilson R.K."/>
        </authorList>
    </citation>
    <scope>NUCLEOTIDE SEQUENCE [LARGE SCALE GENOMIC DNA]</scope>
    <source>
        <strain evidence="3">DF5081</strain>
    </source>
</reference>
<proteinExistence type="predicted"/>
<dbReference type="InterPro" id="IPR011989">
    <property type="entry name" value="ARM-like"/>
</dbReference>
<protein>
    <submittedName>
        <fullName evidence="2">RTP1_C2 domain-containing protein</fullName>
    </submittedName>
</protein>
<evidence type="ECO:0000259" key="1">
    <source>
        <dbReference type="Pfam" id="PF10304"/>
    </source>
</evidence>
<dbReference type="PANTHER" id="PTHR20959">
    <property type="entry name" value="TRANSPORT AND GOLGI ORGANIZATION PROTEIN 6 FAMILY MEMBER"/>
    <property type="match status" value="1"/>
</dbReference>
<feature type="domain" description="RNA polymerase II assembly factor Rtp1 C-terminal" evidence="1">
    <location>
        <begin position="63"/>
        <end position="92"/>
    </location>
</feature>
<organism evidence="2 3">
    <name type="scientific">Caenorhabditis japonica</name>
    <dbReference type="NCBI Taxonomy" id="281687"/>
    <lineage>
        <taxon>Eukaryota</taxon>
        <taxon>Metazoa</taxon>
        <taxon>Ecdysozoa</taxon>
        <taxon>Nematoda</taxon>
        <taxon>Chromadorea</taxon>
        <taxon>Rhabditida</taxon>
        <taxon>Rhabditina</taxon>
        <taxon>Rhabditomorpha</taxon>
        <taxon>Rhabditoidea</taxon>
        <taxon>Rhabditidae</taxon>
        <taxon>Peloderinae</taxon>
        <taxon>Caenorhabditis</taxon>
    </lineage>
</organism>